<keyword evidence="3" id="KW-1185">Reference proteome</keyword>
<feature type="domain" description="Hydantoinase B/oxoprolinase" evidence="1">
    <location>
        <begin position="2"/>
        <end position="496"/>
    </location>
</feature>
<dbReference type="GO" id="GO:0005829">
    <property type="term" value="C:cytosol"/>
    <property type="evidence" value="ECO:0007669"/>
    <property type="project" value="TreeGrafter"/>
</dbReference>
<evidence type="ECO:0000313" key="2">
    <source>
        <dbReference type="EMBL" id="QGR18604.1"/>
    </source>
</evidence>
<evidence type="ECO:0000259" key="1">
    <source>
        <dbReference type="Pfam" id="PF02538"/>
    </source>
</evidence>
<dbReference type="GO" id="GO:0017168">
    <property type="term" value="F:5-oxoprolinase (ATP-hydrolyzing) activity"/>
    <property type="evidence" value="ECO:0007669"/>
    <property type="project" value="TreeGrafter"/>
</dbReference>
<name>A0A650CL52_9CREN</name>
<dbReference type="InterPro" id="IPR045079">
    <property type="entry name" value="Oxoprolinase-like"/>
</dbReference>
<dbReference type="InterPro" id="IPR003692">
    <property type="entry name" value="Hydantoinase_B"/>
</dbReference>
<proteinExistence type="predicted"/>
<organism evidence="2 3">
    <name type="scientific">Stygiolobus azoricus</name>
    <dbReference type="NCBI Taxonomy" id="41675"/>
    <lineage>
        <taxon>Archaea</taxon>
        <taxon>Thermoproteota</taxon>
        <taxon>Thermoprotei</taxon>
        <taxon>Sulfolobales</taxon>
        <taxon>Sulfolobaceae</taxon>
        <taxon>Stygiolobus</taxon>
    </lineage>
</organism>
<dbReference type="Pfam" id="PF02538">
    <property type="entry name" value="Hydantoinase_B"/>
    <property type="match status" value="1"/>
</dbReference>
<sequence>MKWEVIDKATTFIAEEMGVLLKRAALSPNIRERMDHSCAIVDKEGRIVAQAEHIPVHLGSFKVAVKNVLPYVNSETVIFNDPYISGTHLNDVGIITPVFYRGDLVAYVVNKAHHVDVGGPSPGSINPNASTLYEEGVVIPPMPLNDEVLKIIKENFKTPEISLGDIKAQVSANNMGVKRLKELFDKYGLENVLNAWEKSIEHTKSLLPRWKEGIYEAEDYIEWKDSLLKIKLSLIVKEDKVIADFSGTHPQINGPLNAVIGVTYSSVSFAIRSAINKEIPTNEGFYSFIEVKAEEGSLVNPRKPAAVGGGNVETSQRIADVTFLALSKFLPIPAAGSGTMMNVMMGGIHDGKYWAYYETIGGGSGARPNSDGVSAVHVNMTNTMNTPIEVAESSYPILFTSYKIREGNGGKGKYKGGDGIIRSFIALDKIKLSILADRFKIGPWGLYGGENGKPGAVTIRRENGKIEVMPSKFSTELEAGDEVIIETPGGGGYGKPEGLTIVLSLNAF</sequence>
<protein>
    <submittedName>
        <fullName evidence="2">5-oxoprolinase</fullName>
    </submittedName>
</protein>
<reference evidence="2 3" key="1">
    <citation type="submission" date="2019-10" db="EMBL/GenBank/DDBJ databases">
        <title>Genome Sequences from Six Type Strain Members of the Archaeal Family Sulfolobaceae: Acidianus ambivalens, Acidianus infernus, Metallosphaera prunae, Stygiolobus azoricus, Sulfolobus metallicus, and Sulfurisphaera ohwakuensis.</title>
        <authorList>
            <person name="Counts J.A."/>
            <person name="Kelly R.M."/>
        </authorList>
    </citation>
    <scope>NUCLEOTIDE SEQUENCE [LARGE SCALE GENOMIC DNA]</scope>
    <source>
        <strain evidence="2 3">FC6</strain>
    </source>
</reference>
<evidence type="ECO:0000313" key="3">
    <source>
        <dbReference type="Proteomes" id="UP000423396"/>
    </source>
</evidence>
<gene>
    <name evidence="2" type="ORF">D1868_00385</name>
</gene>
<dbReference type="Proteomes" id="UP000423396">
    <property type="component" value="Chromosome"/>
</dbReference>
<dbReference type="RefSeq" id="WP_156004787.1">
    <property type="nucleotide sequence ID" value="NZ_CP045483.1"/>
</dbReference>
<dbReference type="EMBL" id="CP045483">
    <property type="protein sequence ID" value="QGR18604.1"/>
    <property type="molecule type" value="Genomic_DNA"/>
</dbReference>
<dbReference type="PANTHER" id="PTHR11365:SF23">
    <property type="entry name" value="HYPOTHETICAL 5-OXOPROLINASE (EUROFUNG)-RELATED"/>
    <property type="match status" value="1"/>
</dbReference>
<dbReference type="OrthoDB" id="8261at2157"/>
<dbReference type="PANTHER" id="PTHR11365">
    <property type="entry name" value="5-OXOPROLINASE RELATED"/>
    <property type="match status" value="1"/>
</dbReference>
<dbReference type="AlphaFoldDB" id="A0A650CL52"/>
<dbReference type="GeneID" id="42797487"/>
<accession>A0A650CL52</accession>
<dbReference type="GO" id="GO:0006749">
    <property type="term" value="P:glutathione metabolic process"/>
    <property type="evidence" value="ECO:0007669"/>
    <property type="project" value="TreeGrafter"/>
</dbReference>
<dbReference type="KEGG" id="sazo:D1868_00385"/>